<dbReference type="EMBL" id="MNYX01000073">
    <property type="protein sequence ID" value="OIP64630.1"/>
    <property type="molecule type" value="Genomic_DNA"/>
</dbReference>
<dbReference type="Proteomes" id="UP000182059">
    <property type="component" value="Unassembled WGS sequence"/>
</dbReference>
<keyword evidence="1" id="KW-1133">Transmembrane helix</keyword>
<evidence type="ECO:0000313" key="3">
    <source>
        <dbReference type="Proteomes" id="UP000182059"/>
    </source>
</evidence>
<evidence type="ECO:0000256" key="1">
    <source>
        <dbReference type="SAM" id="Phobius"/>
    </source>
</evidence>
<proteinExistence type="predicted"/>
<organism evidence="2 3">
    <name type="scientific">Candidatus Nomurabacteria bacterium CG2_30_43_9</name>
    <dbReference type="NCBI Taxonomy" id="1805283"/>
    <lineage>
        <taxon>Bacteria</taxon>
        <taxon>Candidatus Nomuraibacteriota</taxon>
    </lineage>
</organism>
<sequence>MQNTNSVRKNQKTSATIVAFAIFALPVVVWAQVGIPCGDIASGQKECGFNDLIILANNIINFLILKVAVPLAALGFMWVGGKMILSPNKESAKTEAKQSFANIAMGFGIMLGAYILIKTVLFAFLTDEQTSFMQFMFQ</sequence>
<protein>
    <submittedName>
        <fullName evidence="2">Uncharacterized protein</fullName>
    </submittedName>
</protein>
<evidence type="ECO:0000313" key="2">
    <source>
        <dbReference type="EMBL" id="OIP64630.1"/>
    </source>
</evidence>
<keyword evidence="1" id="KW-0472">Membrane</keyword>
<reference evidence="2 3" key="1">
    <citation type="journal article" date="2016" name="Environ. Microbiol.">
        <title>Genomic resolution of a cold subsurface aquifer community provides metabolic insights for novel microbes adapted to high CO concentrations.</title>
        <authorList>
            <person name="Probst A.J."/>
            <person name="Castelle C.J."/>
            <person name="Singh A."/>
            <person name="Brown C.T."/>
            <person name="Anantharaman K."/>
            <person name="Sharon I."/>
            <person name="Hug L.A."/>
            <person name="Burstein D."/>
            <person name="Emerson J.B."/>
            <person name="Thomas B.C."/>
            <person name="Banfield J.F."/>
        </authorList>
    </citation>
    <scope>NUCLEOTIDE SEQUENCE [LARGE SCALE GENOMIC DNA]</scope>
    <source>
        <strain evidence="2">CG2_30_43_9</strain>
    </source>
</reference>
<gene>
    <name evidence="2" type="ORF">AUK15_03070</name>
</gene>
<name>A0A1J5G9N8_9BACT</name>
<accession>A0A1J5G9N8</accession>
<feature type="transmembrane region" description="Helical" evidence="1">
    <location>
        <begin position="100"/>
        <end position="125"/>
    </location>
</feature>
<dbReference type="AlphaFoldDB" id="A0A1J5G9N8"/>
<keyword evidence="1" id="KW-0812">Transmembrane</keyword>
<comment type="caution">
    <text evidence="2">The sequence shown here is derived from an EMBL/GenBank/DDBJ whole genome shotgun (WGS) entry which is preliminary data.</text>
</comment>
<feature type="transmembrane region" description="Helical" evidence="1">
    <location>
        <begin position="59"/>
        <end position="79"/>
    </location>
</feature>